<dbReference type="PANTHER" id="PTHR43046">
    <property type="entry name" value="GDP-MANNOSE MANNOSYL HYDROLASE"/>
    <property type="match status" value="1"/>
</dbReference>
<dbReference type="GO" id="GO:0016787">
    <property type="term" value="F:hydrolase activity"/>
    <property type="evidence" value="ECO:0007669"/>
    <property type="project" value="UniProtKB-KW"/>
</dbReference>
<dbReference type="InterPro" id="IPR020084">
    <property type="entry name" value="NUDIX_hydrolase_CS"/>
</dbReference>
<evidence type="ECO:0000256" key="1">
    <source>
        <dbReference type="ARBA" id="ARBA00001946"/>
    </source>
</evidence>
<dbReference type="InterPro" id="IPR000086">
    <property type="entry name" value="NUDIX_hydrolase_dom"/>
</dbReference>
<dbReference type="EMBL" id="QOUX01000001">
    <property type="protein sequence ID" value="RXJ04308.1"/>
    <property type="molecule type" value="Genomic_DNA"/>
</dbReference>
<keyword evidence="2" id="KW-0378">Hydrolase</keyword>
<gene>
    <name evidence="4" type="ORF">DS745_02675</name>
</gene>
<dbReference type="PROSITE" id="PS00893">
    <property type="entry name" value="NUDIX_BOX"/>
    <property type="match status" value="1"/>
</dbReference>
<dbReference type="AlphaFoldDB" id="A0A4Q0VZ15"/>
<accession>A0A4Q0VZ15</accession>
<dbReference type="Pfam" id="PF00293">
    <property type="entry name" value="NUDIX"/>
    <property type="match status" value="1"/>
</dbReference>
<comment type="cofactor">
    <cofactor evidence="1">
        <name>Mg(2+)</name>
        <dbReference type="ChEBI" id="CHEBI:18420"/>
    </cofactor>
</comment>
<organism evidence="4 5">
    <name type="scientific">Anaerobacillus alkaliphilus</name>
    <dbReference type="NCBI Taxonomy" id="1548597"/>
    <lineage>
        <taxon>Bacteria</taxon>
        <taxon>Bacillati</taxon>
        <taxon>Bacillota</taxon>
        <taxon>Bacilli</taxon>
        <taxon>Bacillales</taxon>
        <taxon>Bacillaceae</taxon>
        <taxon>Anaerobacillus</taxon>
    </lineage>
</organism>
<dbReference type="Proteomes" id="UP000290649">
    <property type="component" value="Unassembled WGS sequence"/>
</dbReference>
<dbReference type="InterPro" id="IPR015797">
    <property type="entry name" value="NUDIX_hydrolase-like_dom_sf"/>
</dbReference>
<dbReference type="PANTHER" id="PTHR43046:SF14">
    <property type="entry name" value="MUTT_NUDIX FAMILY PROTEIN"/>
    <property type="match status" value="1"/>
</dbReference>
<sequence>MIVVGIGAVILNEKNEVLLVLRKKAPEANKWSIPGGKVEFLERLEDTVIREIKEEVNLDIEISKLLCTAETIDLSSSEHYLSLIYTTKNIKGTMKNMEPDKISEVQWFQLEEIPTELACFSVEALALTKQKYIVNR</sequence>
<evidence type="ECO:0000313" key="4">
    <source>
        <dbReference type="EMBL" id="RXJ04308.1"/>
    </source>
</evidence>
<name>A0A4Q0VZ15_9BACI</name>
<evidence type="ECO:0000256" key="2">
    <source>
        <dbReference type="ARBA" id="ARBA00022801"/>
    </source>
</evidence>
<dbReference type="RefSeq" id="WP_129076656.1">
    <property type="nucleotide sequence ID" value="NZ_QOUX01000001.1"/>
</dbReference>
<comment type="caution">
    <text evidence="4">The sequence shown here is derived from an EMBL/GenBank/DDBJ whole genome shotgun (WGS) entry which is preliminary data.</text>
</comment>
<evidence type="ECO:0000313" key="5">
    <source>
        <dbReference type="Proteomes" id="UP000290649"/>
    </source>
</evidence>
<protein>
    <submittedName>
        <fullName evidence="4">NUDIX domain-containing protein</fullName>
    </submittedName>
</protein>
<dbReference type="SUPFAM" id="SSF55811">
    <property type="entry name" value="Nudix"/>
    <property type="match status" value="1"/>
</dbReference>
<dbReference type="OrthoDB" id="9787880at2"/>
<evidence type="ECO:0000259" key="3">
    <source>
        <dbReference type="PROSITE" id="PS51462"/>
    </source>
</evidence>
<keyword evidence="5" id="KW-1185">Reference proteome</keyword>
<dbReference type="Gene3D" id="3.90.79.10">
    <property type="entry name" value="Nucleoside Triphosphate Pyrophosphohydrolase"/>
    <property type="match status" value="1"/>
</dbReference>
<proteinExistence type="predicted"/>
<feature type="domain" description="Nudix hydrolase" evidence="3">
    <location>
        <begin position="1"/>
        <end position="130"/>
    </location>
</feature>
<reference evidence="4 5" key="1">
    <citation type="journal article" date="2019" name="Int. J. Syst. Evol. Microbiol.">
        <title>Anaerobacillus alkaliphilus sp. nov., a novel alkaliphilic and moderately halophilic bacterium.</title>
        <authorList>
            <person name="Borsodi A.K."/>
            <person name="Aszalos J.M."/>
            <person name="Bihari P."/>
            <person name="Nagy I."/>
            <person name="Schumann P."/>
            <person name="Sproer C."/>
            <person name="Kovacs A.L."/>
            <person name="Boka K."/>
            <person name="Dobosy P."/>
            <person name="Ovari M."/>
            <person name="Szili-Kovacs T."/>
            <person name="Toth E."/>
        </authorList>
    </citation>
    <scope>NUCLEOTIDE SEQUENCE [LARGE SCALE GENOMIC DNA]</scope>
    <source>
        <strain evidence="4 5">B16-10</strain>
    </source>
</reference>
<dbReference type="PROSITE" id="PS51462">
    <property type="entry name" value="NUDIX"/>
    <property type="match status" value="1"/>
</dbReference>